<evidence type="ECO:0000313" key="2">
    <source>
        <dbReference type="EMBL" id="CAJ0604506.1"/>
    </source>
</evidence>
<feature type="region of interest" description="Disordered" evidence="1">
    <location>
        <begin position="146"/>
        <end position="199"/>
    </location>
</feature>
<gene>
    <name evidence="2" type="ORF">CYNAS_LOCUS16489</name>
</gene>
<dbReference type="AlphaFoldDB" id="A0AA36MAA8"/>
<comment type="caution">
    <text evidence="2">The sequence shown here is derived from an EMBL/GenBank/DDBJ whole genome shotgun (WGS) entry which is preliminary data.</text>
</comment>
<sequence>MGVPALYYMGPGCIFSTRNDVNFELPRIAVVGGQSAGNHVMDPKDVPKSMKSGPRYLAPPHLRGKATKESLLKNTAKPSKQEERSKIGKSTISAPYLSKETYRNQKHIVISLSLMKGSSSFLQSKRETSQRKQLNKLKHCLHFEAVPSRTNTSPPSTKAAVEKLKVDKAATQSDTPAPSVRPKKTKTQSERKKMEIRPG</sequence>
<protein>
    <submittedName>
        <fullName evidence="2">Uncharacterized protein</fullName>
    </submittedName>
</protein>
<feature type="region of interest" description="Disordered" evidence="1">
    <location>
        <begin position="39"/>
        <end position="88"/>
    </location>
</feature>
<accession>A0AA36MAA8</accession>
<keyword evidence="3" id="KW-1185">Reference proteome</keyword>
<evidence type="ECO:0000313" key="3">
    <source>
        <dbReference type="Proteomes" id="UP001176961"/>
    </source>
</evidence>
<dbReference type="EMBL" id="CATQJL010000305">
    <property type="protein sequence ID" value="CAJ0604506.1"/>
    <property type="molecule type" value="Genomic_DNA"/>
</dbReference>
<feature type="compositionally biased region" description="Basic and acidic residues" evidence="1">
    <location>
        <begin position="187"/>
        <end position="199"/>
    </location>
</feature>
<proteinExistence type="predicted"/>
<dbReference type="Proteomes" id="UP001176961">
    <property type="component" value="Unassembled WGS sequence"/>
</dbReference>
<evidence type="ECO:0000256" key="1">
    <source>
        <dbReference type="SAM" id="MobiDB-lite"/>
    </source>
</evidence>
<name>A0AA36MAA8_CYLNA</name>
<organism evidence="2 3">
    <name type="scientific">Cylicocyclus nassatus</name>
    <name type="common">Nematode worm</name>
    <dbReference type="NCBI Taxonomy" id="53992"/>
    <lineage>
        <taxon>Eukaryota</taxon>
        <taxon>Metazoa</taxon>
        <taxon>Ecdysozoa</taxon>
        <taxon>Nematoda</taxon>
        <taxon>Chromadorea</taxon>
        <taxon>Rhabditida</taxon>
        <taxon>Rhabditina</taxon>
        <taxon>Rhabditomorpha</taxon>
        <taxon>Strongyloidea</taxon>
        <taxon>Strongylidae</taxon>
        <taxon>Cylicocyclus</taxon>
    </lineage>
</organism>
<reference evidence="2" key="1">
    <citation type="submission" date="2023-07" db="EMBL/GenBank/DDBJ databases">
        <authorList>
            <consortium name="CYATHOMIX"/>
        </authorList>
    </citation>
    <scope>NUCLEOTIDE SEQUENCE</scope>
    <source>
        <strain evidence="2">N/A</strain>
    </source>
</reference>